<name>A0A9X1PIJ5_9BACT</name>
<dbReference type="InterPro" id="IPR036388">
    <property type="entry name" value="WH-like_DNA-bd_sf"/>
</dbReference>
<keyword evidence="1" id="KW-0805">Transcription regulation</keyword>
<evidence type="ECO:0000259" key="6">
    <source>
        <dbReference type="Pfam" id="PF04542"/>
    </source>
</evidence>
<dbReference type="SUPFAM" id="SSF88946">
    <property type="entry name" value="Sigma2 domain of RNA polymerase sigma factors"/>
    <property type="match status" value="1"/>
</dbReference>
<keyword evidence="8" id="KW-1185">Reference proteome</keyword>
<keyword evidence="3" id="KW-0238">DNA-binding</keyword>
<dbReference type="InterPro" id="IPR014284">
    <property type="entry name" value="RNA_pol_sigma-70_dom"/>
</dbReference>
<evidence type="ECO:0000313" key="7">
    <source>
        <dbReference type="EMBL" id="MCF0060599.1"/>
    </source>
</evidence>
<dbReference type="Pfam" id="PF04542">
    <property type="entry name" value="Sigma70_r2"/>
    <property type="match status" value="1"/>
</dbReference>
<dbReference type="InterPro" id="IPR007627">
    <property type="entry name" value="RNA_pol_sigma70_r2"/>
</dbReference>
<evidence type="ECO:0000313" key="8">
    <source>
        <dbReference type="Proteomes" id="UP001139000"/>
    </source>
</evidence>
<dbReference type="Proteomes" id="UP001139000">
    <property type="component" value="Unassembled WGS sequence"/>
</dbReference>
<reference evidence="7" key="1">
    <citation type="submission" date="2021-12" db="EMBL/GenBank/DDBJ databases">
        <title>Novel species in genus Dyadobacter.</title>
        <authorList>
            <person name="Ma C."/>
        </authorList>
    </citation>
    <scope>NUCLEOTIDE SEQUENCE</scope>
    <source>
        <strain evidence="7">LJ419</strain>
    </source>
</reference>
<dbReference type="NCBIfam" id="TIGR02937">
    <property type="entry name" value="sigma70-ECF"/>
    <property type="match status" value="1"/>
</dbReference>
<dbReference type="Gene3D" id="1.10.10.10">
    <property type="entry name" value="Winged helix-like DNA-binding domain superfamily/Winged helix DNA-binding domain"/>
    <property type="match status" value="1"/>
</dbReference>
<comment type="caution">
    <text evidence="7">The sequence shown here is derived from an EMBL/GenBank/DDBJ whole genome shotgun (WGS) entry which is preliminary data.</text>
</comment>
<gene>
    <name evidence="7" type="ORF">LXM26_03785</name>
</gene>
<evidence type="ECO:0000256" key="4">
    <source>
        <dbReference type="ARBA" id="ARBA00023163"/>
    </source>
</evidence>
<feature type="domain" description="RNA polymerase sigma-70 region 2" evidence="6">
    <location>
        <begin position="30"/>
        <end position="98"/>
    </location>
</feature>
<organism evidence="7 8">
    <name type="scientific">Dyadobacter chenwenxiniae</name>
    <dbReference type="NCBI Taxonomy" id="2906456"/>
    <lineage>
        <taxon>Bacteria</taxon>
        <taxon>Pseudomonadati</taxon>
        <taxon>Bacteroidota</taxon>
        <taxon>Cytophagia</taxon>
        <taxon>Cytophagales</taxon>
        <taxon>Spirosomataceae</taxon>
        <taxon>Dyadobacter</taxon>
    </lineage>
</organism>
<dbReference type="PANTHER" id="PTHR43133:SF8">
    <property type="entry name" value="RNA POLYMERASE SIGMA FACTOR HI_1459-RELATED"/>
    <property type="match status" value="1"/>
</dbReference>
<dbReference type="InterPro" id="IPR013325">
    <property type="entry name" value="RNA_pol_sigma_r2"/>
</dbReference>
<dbReference type="EMBL" id="JAJTTC010000001">
    <property type="protein sequence ID" value="MCF0060599.1"/>
    <property type="molecule type" value="Genomic_DNA"/>
</dbReference>
<feature type="region of interest" description="Disordered" evidence="5">
    <location>
        <begin position="101"/>
        <end position="121"/>
    </location>
</feature>
<dbReference type="InterPro" id="IPR039425">
    <property type="entry name" value="RNA_pol_sigma-70-like"/>
</dbReference>
<accession>A0A9X1PIJ5</accession>
<sequence>MAKRYSDQEVISMLQSTDIRMHNEALKFLHKAYEPMILRYVTSNSGSREEAEEILNDVVFTFFKNVRSEKFEHQDAKISTYFYGVAKRKWLTELKKQKTRPRAAEDIEAGTQADEADDSQFTNYENQELVERLLEKLEPNCQKLIRAFMDGWSMEDIAVMVGFRNAASAKAQKYHCLKRLGKLINPSL</sequence>
<dbReference type="PANTHER" id="PTHR43133">
    <property type="entry name" value="RNA POLYMERASE ECF-TYPE SIGMA FACTO"/>
    <property type="match status" value="1"/>
</dbReference>
<evidence type="ECO:0000256" key="3">
    <source>
        <dbReference type="ARBA" id="ARBA00023125"/>
    </source>
</evidence>
<protein>
    <submittedName>
        <fullName evidence="7">RNA polymerase sigma factor</fullName>
    </submittedName>
</protein>
<evidence type="ECO:0000256" key="5">
    <source>
        <dbReference type="SAM" id="MobiDB-lite"/>
    </source>
</evidence>
<dbReference type="RefSeq" id="WP_234653461.1">
    <property type="nucleotide sequence ID" value="NZ_CP094997.1"/>
</dbReference>
<evidence type="ECO:0000256" key="1">
    <source>
        <dbReference type="ARBA" id="ARBA00023015"/>
    </source>
</evidence>
<evidence type="ECO:0000256" key="2">
    <source>
        <dbReference type="ARBA" id="ARBA00023082"/>
    </source>
</evidence>
<dbReference type="GO" id="GO:0003677">
    <property type="term" value="F:DNA binding"/>
    <property type="evidence" value="ECO:0007669"/>
    <property type="project" value="UniProtKB-KW"/>
</dbReference>
<proteinExistence type="predicted"/>
<dbReference type="AlphaFoldDB" id="A0A9X1PIJ5"/>
<dbReference type="GO" id="GO:0016987">
    <property type="term" value="F:sigma factor activity"/>
    <property type="evidence" value="ECO:0007669"/>
    <property type="project" value="UniProtKB-KW"/>
</dbReference>
<keyword evidence="2" id="KW-0731">Sigma factor</keyword>
<keyword evidence="4" id="KW-0804">Transcription</keyword>
<dbReference type="Gene3D" id="1.10.1740.10">
    <property type="match status" value="1"/>
</dbReference>
<dbReference type="GO" id="GO:0006352">
    <property type="term" value="P:DNA-templated transcription initiation"/>
    <property type="evidence" value="ECO:0007669"/>
    <property type="project" value="InterPro"/>
</dbReference>